<dbReference type="InterPro" id="IPR000531">
    <property type="entry name" value="Beta-barrel_TonB"/>
</dbReference>
<keyword evidence="13" id="KW-0675">Receptor</keyword>
<evidence type="ECO:0000256" key="7">
    <source>
        <dbReference type="ARBA" id="ARBA00023237"/>
    </source>
</evidence>
<evidence type="ECO:0000259" key="12">
    <source>
        <dbReference type="Pfam" id="PF07715"/>
    </source>
</evidence>
<dbReference type="KEGG" id="mbah:HYN46_10225"/>
<dbReference type="OrthoDB" id="9805434at2"/>
<keyword evidence="4 8" id="KW-0812">Transmembrane</keyword>
<evidence type="ECO:0000256" key="6">
    <source>
        <dbReference type="ARBA" id="ARBA00023136"/>
    </source>
</evidence>
<sequence length="793" mass="86033">MHKYSALSLAIVSILSIQAHAADDASQSTVSAVDETAAVVVTGTRAKNRTAHQSLQPVDVISGDTLRGSGSSELGSALARLIPSINFPRPAVVDGAELVRPAQLRGLSPDQVLVLVNGKRLHTSAFINLGGAIGRGSAPADLNSIPISAVKRIEVLRDGQSARYGSDAIAGVINIILKDGPEGGEVTTKVGQYKKGDGTQRELSVNSGFSLGKSGWLNVTAEGGKNGYTNRAGADFQSPLATTNGQRDFRFGDPATNNGKILLNGQYDIRDDAQLYAIGTFSQTQGENAEFYRQSNSSNNIKALFPNGYLPLTHNIVQDTTLVAGVRGEFLDDWHYDASANYGKNNYEVNIDTINPSLYRDTGSTPFNFYNGTLANSQTLLNIDISKSIALSWLPHPLSVAFGAEYKYQQYKVEAGQPESYYKGGASGLAGFSAGDAGDHHRHSYSEYLDLETKLTDKLTTSLAVRNENYSDFGSTTTASLAGRYDFTPRIAIRGNISNGFRAPSLAQEYFSQTSLQLVNGVLQNAGTFPANSSVAKLFGAEDLKPEKSNNYSLGFTFNPIDRLYITIDGYLIDITDRISLSSAINASTPKVLAYLAANGINNVNYSSVRYFNNASDTRTKGVDLVASYRFLFDNGLKWNSTLGLNFNQTKVTKIKANPTILNQLGVNLLRLDRRETLGLLGESTPETKLTLGNDFSLDNWTLHTNLVRYGSFVSYSNVGPQEDQKFGAQWTLDLALDYRLQNWTFTLGSDNVANSYPARSQFGTVGGSIPYSEFSPNGFNGAFYYGKVNYRW</sequence>
<keyword evidence="3 8" id="KW-1134">Transmembrane beta strand</keyword>
<dbReference type="InterPro" id="IPR012910">
    <property type="entry name" value="Plug_dom"/>
</dbReference>
<evidence type="ECO:0000256" key="2">
    <source>
        <dbReference type="ARBA" id="ARBA00022448"/>
    </source>
</evidence>
<keyword evidence="5 9" id="KW-0798">TonB box</keyword>
<dbReference type="Gene3D" id="2.170.130.10">
    <property type="entry name" value="TonB-dependent receptor, plug domain"/>
    <property type="match status" value="1"/>
</dbReference>
<keyword evidence="14" id="KW-1185">Reference proteome</keyword>
<evidence type="ECO:0000256" key="3">
    <source>
        <dbReference type="ARBA" id="ARBA00022452"/>
    </source>
</evidence>
<feature type="domain" description="TonB-dependent receptor plug" evidence="12">
    <location>
        <begin position="53"/>
        <end position="172"/>
    </location>
</feature>
<dbReference type="AlphaFoldDB" id="A0A345P7B9"/>
<evidence type="ECO:0000256" key="8">
    <source>
        <dbReference type="PROSITE-ProRule" id="PRU01360"/>
    </source>
</evidence>
<dbReference type="Gene3D" id="2.40.170.20">
    <property type="entry name" value="TonB-dependent receptor, beta-barrel domain"/>
    <property type="match status" value="1"/>
</dbReference>
<feature type="domain" description="TonB-dependent receptor-like beta-barrel" evidence="11">
    <location>
        <begin position="281"/>
        <end position="753"/>
    </location>
</feature>
<dbReference type="InterPro" id="IPR037066">
    <property type="entry name" value="Plug_dom_sf"/>
</dbReference>
<gene>
    <name evidence="13" type="ORF">HYN46_10225</name>
</gene>
<dbReference type="Proteomes" id="UP000253940">
    <property type="component" value="Chromosome"/>
</dbReference>
<name>A0A345P7B9_9GAMM</name>
<protein>
    <submittedName>
        <fullName evidence="13">TonB-dependent receptor</fullName>
    </submittedName>
</protein>
<dbReference type="GO" id="GO:0009279">
    <property type="term" value="C:cell outer membrane"/>
    <property type="evidence" value="ECO:0007669"/>
    <property type="project" value="UniProtKB-SubCell"/>
</dbReference>
<reference evidence="13 14" key="1">
    <citation type="submission" date="2018-07" db="EMBL/GenBank/DDBJ databases">
        <title>Genome sequencing of Moraxellaceae gen. HYN0046.</title>
        <authorList>
            <person name="Kim M."/>
            <person name="Yi H."/>
        </authorList>
    </citation>
    <scope>NUCLEOTIDE SEQUENCE [LARGE SCALE GENOMIC DNA]</scope>
    <source>
        <strain evidence="13 14">HYN0046</strain>
    </source>
</reference>
<evidence type="ECO:0000259" key="11">
    <source>
        <dbReference type="Pfam" id="PF00593"/>
    </source>
</evidence>
<keyword evidence="10" id="KW-0732">Signal</keyword>
<accession>A0A345P7B9</accession>
<comment type="subcellular location">
    <subcellularLocation>
        <location evidence="1 8">Cell outer membrane</location>
        <topology evidence="1 8">Multi-pass membrane protein</topology>
    </subcellularLocation>
</comment>
<evidence type="ECO:0000256" key="1">
    <source>
        <dbReference type="ARBA" id="ARBA00004571"/>
    </source>
</evidence>
<dbReference type="PANTHER" id="PTHR47234">
    <property type="match status" value="1"/>
</dbReference>
<proteinExistence type="inferred from homology"/>
<keyword evidence="6 8" id="KW-0472">Membrane</keyword>
<dbReference type="InterPro" id="IPR036942">
    <property type="entry name" value="Beta-barrel_TonB_sf"/>
</dbReference>
<evidence type="ECO:0000313" key="13">
    <source>
        <dbReference type="EMBL" id="AXI03178.1"/>
    </source>
</evidence>
<dbReference type="Pfam" id="PF00593">
    <property type="entry name" value="TonB_dep_Rec_b-barrel"/>
    <property type="match status" value="1"/>
</dbReference>
<dbReference type="Pfam" id="PF07715">
    <property type="entry name" value="Plug"/>
    <property type="match status" value="1"/>
</dbReference>
<dbReference type="InterPro" id="IPR039426">
    <property type="entry name" value="TonB-dep_rcpt-like"/>
</dbReference>
<dbReference type="PANTHER" id="PTHR47234:SF3">
    <property type="entry name" value="SECRETIN_TONB SHORT N-TERMINAL DOMAIN-CONTAINING PROTEIN"/>
    <property type="match status" value="1"/>
</dbReference>
<dbReference type="SUPFAM" id="SSF56935">
    <property type="entry name" value="Porins"/>
    <property type="match status" value="1"/>
</dbReference>
<evidence type="ECO:0000256" key="5">
    <source>
        <dbReference type="ARBA" id="ARBA00023077"/>
    </source>
</evidence>
<comment type="similarity">
    <text evidence="8 9">Belongs to the TonB-dependent receptor family.</text>
</comment>
<feature type="signal peptide" evidence="10">
    <location>
        <begin position="1"/>
        <end position="21"/>
    </location>
</feature>
<dbReference type="RefSeq" id="WP_114899288.1">
    <property type="nucleotide sequence ID" value="NZ_CP031222.1"/>
</dbReference>
<dbReference type="EMBL" id="CP031222">
    <property type="protein sequence ID" value="AXI03178.1"/>
    <property type="molecule type" value="Genomic_DNA"/>
</dbReference>
<evidence type="ECO:0000256" key="4">
    <source>
        <dbReference type="ARBA" id="ARBA00022692"/>
    </source>
</evidence>
<evidence type="ECO:0000256" key="10">
    <source>
        <dbReference type="SAM" id="SignalP"/>
    </source>
</evidence>
<organism evidence="13 14">
    <name type="scientific">Aquirhabdus parva</name>
    <dbReference type="NCBI Taxonomy" id="2283318"/>
    <lineage>
        <taxon>Bacteria</taxon>
        <taxon>Pseudomonadati</taxon>
        <taxon>Pseudomonadota</taxon>
        <taxon>Gammaproteobacteria</taxon>
        <taxon>Moraxellales</taxon>
        <taxon>Moraxellaceae</taxon>
        <taxon>Aquirhabdus</taxon>
    </lineage>
</organism>
<keyword evidence="2 8" id="KW-0813">Transport</keyword>
<evidence type="ECO:0000256" key="9">
    <source>
        <dbReference type="RuleBase" id="RU003357"/>
    </source>
</evidence>
<dbReference type="CDD" id="cd01347">
    <property type="entry name" value="ligand_gated_channel"/>
    <property type="match status" value="1"/>
</dbReference>
<feature type="chain" id="PRO_5016797911" evidence="10">
    <location>
        <begin position="22"/>
        <end position="793"/>
    </location>
</feature>
<dbReference type="PROSITE" id="PS52016">
    <property type="entry name" value="TONB_DEPENDENT_REC_3"/>
    <property type="match status" value="1"/>
</dbReference>
<keyword evidence="7 8" id="KW-0998">Cell outer membrane</keyword>
<evidence type="ECO:0000313" key="14">
    <source>
        <dbReference type="Proteomes" id="UP000253940"/>
    </source>
</evidence>